<organism evidence="12 13">
    <name type="scientific">Halopseudomonas sabulinigri</name>
    <dbReference type="NCBI Taxonomy" id="472181"/>
    <lineage>
        <taxon>Bacteria</taxon>
        <taxon>Pseudomonadati</taxon>
        <taxon>Pseudomonadota</taxon>
        <taxon>Gammaproteobacteria</taxon>
        <taxon>Pseudomonadales</taxon>
        <taxon>Pseudomonadaceae</taxon>
        <taxon>Halopseudomonas</taxon>
    </lineage>
</organism>
<dbReference type="InterPro" id="IPR001497">
    <property type="entry name" value="MethylDNA_cys_MeTrfase_AS"/>
</dbReference>
<dbReference type="PANTHER" id="PTHR10815">
    <property type="entry name" value="METHYLATED-DNA--PROTEIN-CYSTEINE METHYLTRANSFERASE"/>
    <property type="match status" value="1"/>
</dbReference>
<dbReference type="InterPro" id="IPR036631">
    <property type="entry name" value="MGMT_N_sf"/>
</dbReference>
<protein>
    <submittedName>
        <fullName evidence="12">Bifunctional DNA-binding transcriptional regulator/O6-methylguanine-DNA methyltransferase Ada</fullName>
    </submittedName>
</protein>
<evidence type="ECO:0000313" key="12">
    <source>
        <dbReference type="EMBL" id="GAA6130085.1"/>
    </source>
</evidence>
<gene>
    <name evidence="12" type="primary">ada</name>
    <name evidence="12" type="ORF">NBRC116187_04450</name>
</gene>
<dbReference type="SUPFAM" id="SSF46767">
    <property type="entry name" value="Methylated DNA-protein cysteine methyltransferase, C-terminal domain"/>
    <property type="match status" value="1"/>
</dbReference>
<dbReference type="PROSITE" id="PS01124">
    <property type="entry name" value="HTH_ARAC_FAMILY_2"/>
    <property type="match status" value="1"/>
</dbReference>
<dbReference type="NCBIfam" id="NF011964">
    <property type="entry name" value="PRK15435.1"/>
    <property type="match status" value="1"/>
</dbReference>
<dbReference type="InterPro" id="IPR016221">
    <property type="entry name" value="Bifunct_regulatory_prot_Ada"/>
</dbReference>
<feature type="domain" description="HTH araC/xylS-type" evidence="11">
    <location>
        <begin position="104"/>
        <end position="198"/>
    </location>
</feature>
<keyword evidence="3 12" id="KW-0489">Methyltransferase</keyword>
<dbReference type="Pfam" id="PF02805">
    <property type="entry name" value="Ada_Zn_binding"/>
    <property type="match status" value="1"/>
</dbReference>
<dbReference type="SUPFAM" id="SSF46689">
    <property type="entry name" value="Homeodomain-like"/>
    <property type="match status" value="1"/>
</dbReference>
<dbReference type="InterPro" id="IPR035451">
    <property type="entry name" value="Ada-like_dom_sf"/>
</dbReference>
<dbReference type="Pfam" id="PF01035">
    <property type="entry name" value="DNA_binding_1"/>
    <property type="match status" value="1"/>
</dbReference>
<evidence type="ECO:0000256" key="1">
    <source>
        <dbReference type="ARBA" id="ARBA00001286"/>
    </source>
</evidence>
<comment type="catalytic activity">
    <reaction evidence="10">
        <text>a 6-O-methyl-2'-deoxyguanosine in DNA + L-cysteinyl-[protein] = S-methyl-L-cysteinyl-[protein] + a 2'-deoxyguanosine in DNA</text>
        <dbReference type="Rhea" id="RHEA:24000"/>
        <dbReference type="Rhea" id="RHEA-COMP:10131"/>
        <dbReference type="Rhea" id="RHEA-COMP:10132"/>
        <dbReference type="Rhea" id="RHEA-COMP:11367"/>
        <dbReference type="Rhea" id="RHEA-COMP:11368"/>
        <dbReference type="ChEBI" id="CHEBI:29950"/>
        <dbReference type="ChEBI" id="CHEBI:82612"/>
        <dbReference type="ChEBI" id="CHEBI:85445"/>
        <dbReference type="ChEBI" id="CHEBI:85448"/>
        <dbReference type="EC" id="2.1.1.63"/>
    </reaction>
</comment>
<dbReference type="GO" id="GO:0003677">
    <property type="term" value="F:DNA binding"/>
    <property type="evidence" value="ECO:0007669"/>
    <property type="project" value="UniProtKB-KW"/>
</dbReference>
<evidence type="ECO:0000256" key="2">
    <source>
        <dbReference type="ARBA" id="ARBA00001947"/>
    </source>
</evidence>
<evidence type="ECO:0000256" key="6">
    <source>
        <dbReference type="ARBA" id="ARBA00023015"/>
    </source>
</evidence>
<dbReference type="InterPro" id="IPR018060">
    <property type="entry name" value="HTH_AraC"/>
</dbReference>
<dbReference type="PIRSF" id="PIRSF000409">
    <property type="entry name" value="Ada"/>
    <property type="match status" value="1"/>
</dbReference>
<comment type="catalytic activity">
    <reaction evidence="1">
        <text>a 4-O-methyl-thymidine in DNA + L-cysteinyl-[protein] = a thymidine in DNA + S-methyl-L-cysteinyl-[protein]</text>
        <dbReference type="Rhea" id="RHEA:53428"/>
        <dbReference type="Rhea" id="RHEA-COMP:10131"/>
        <dbReference type="Rhea" id="RHEA-COMP:10132"/>
        <dbReference type="Rhea" id="RHEA-COMP:13555"/>
        <dbReference type="Rhea" id="RHEA-COMP:13556"/>
        <dbReference type="ChEBI" id="CHEBI:29950"/>
        <dbReference type="ChEBI" id="CHEBI:82612"/>
        <dbReference type="ChEBI" id="CHEBI:137386"/>
        <dbReference type="ChEBI" id="CHEBI:137387"/>
        <dbReference type="EC" id="2.1.1.63"/>
    </reaction>
</comment>
<accession>A0ABP9ZKU0</accession>
<dbReference type="CDD" id="cd06445">
    <property type="entry name" value="ATase"/>
    <property type="match status" value="1"/>
</dbReference>
<dbReference type="GO" id="GO:0008168">
    <property type="term" value="F:methyltransferase activity"/>
    <property type="evidence" value="ECO:0007669"/>
    <property type="project" value="UniProtKB-KW"/>
</dbReference>
<dbReference type="InterPro" id="IPR036217">
    <property type="entry name" value="MethylDNA_cys_MeTrfase_DNAb"/>
</dbReference>
<dbReference type="SMART" id="SM00342">
    <property type="entry name" value="HTH_ARAC"/>
    <property type="match status" value="1"/>
</dbReference>
<name>A0ABP9ZKU0_9GAMM</name>
<dbReference type="Pfam" id="PF12833">
    <property type="entry name" value="HTH_18"/>
    <property type="match status" value="1"/>
</dbReference>
<keyword evidence="6" id="KW-0805">Transcription regulation</keyword>
<evidence type="ECO:0000256" key="10">
    <source>
        <dbReference type="ARBA" id="ARBA00049348"/>
    </source>
</evidence>
<dbReference type="Gene3D" id="3.40.10.10">
    <property type="entry name" value="DNA Methylphosphotriester Repair Domain"/>
    <property type="match status" value="1"/>
</dbReference>
<evidence type="ECO:0000256" key="7">
    <source>
        <dbReference type="ARBA" id="ARBA00023159"/>
    </source>
</evidence>
<dbReference type="Gene3D" id="3.30.160.70">
    <property type="entry name" value="Methylated DNA-protein cysteine methyltransferase domain"/>
    <property type="match status" value="1"/>
</dbReference>
<keyword evidence="4" id="KW-0808">Transferase</keyword>
<dbReference type="GO" id="GO:0032259">
    <property type="term" value="P:methylation"/>
    <property type="evidence" value="ECO:0007669"/>
    <property type="project" value="UniProtKB-KW"/>
</dbReference>
<evidence type="ECO:0000313" key="13">
    <source>
        <dbReference type="Proteomes" id="UP001486808"/>
    </source>
</evidence>
<keyword evidence="8" id="KW-0804">Transcription</keyword>
<dbReference type="PROSITE" id="PS00374">
    <property type="entry name" value="MGMT"/>
    <property type="match status" value="1"/>
</dbReference>
<proteinExistence type="predicted"/>
<dbReference type="Gene3D" id="1.10.10.60">
    <property type="entry name" value="Homeodomain-like"/>
    <property type="match status" value="1"/>
</dbReference>
<keyword evidence="12" id="KW-0238">DNA-binding</keyword>
<evidence type="ECO:0000256" key="8">
    <source>
        <dbReference type="ARBA" id="ARBA00023163"/>
    </source>
</evidence>
<dbReference type="NCBIfam" id="TIGR00589">
    <property type="entry name" value="ogt"/>
    <property type="match status" value="1"/>
</dbReference>
<dbReference type="InterPro" id="IPR004026">
    <property type="entry name" value="Ada_DNA_repair_Zn-bd"/>
</dbReference>
<dbReference type="InterPro" id="IPR014048">
    <property type="entry name" value="MethylDNA_cys_MeTrfase_DNA-bd"/>
</dbReference>
<dbReference type="InterPro" id="IPR036388">
    <property type="entry name" value="WH-like_DNA-bd_sf"/>
</dbReference>
<comment type="caution">
    <text evidence="12">The sequence shown here is derived from an EMBL/GenBank/DDBJ whole genome shotgun (WGS) entry which is preliminary data.</text>
</comment>
<dbReference type="SUPFAM" id="SSF53155">
    <property type="entry name" value="Methylated DNA-protein cysteine methyltransferase domain"/>
    <property type="match status" value="1"/>
</dbReference>
<dbReference type="InterPro" id="IPR009057">
    <property type="entry name" value="Homeodomain-like_sf"/>
</dbReference>
<dbReference type="SUPFAM" id="SSF57884">
    <property type="entry name" value="Ada DNA repair protein, N-terminal domain (N-Ada 10)"/>
    <property type="match status" value="1"/>
</dbReference>
<evidence type="ECO:0000256" key="3">
    <source>
        <dbReference type="ARBA" id="ARBA00022603"/>
    </source>
</evidence>
<evidence type="ECO:0000256" key="5">
    <source>
        <dbReference type="ARBA" id="ARBA00022763"/>
    </source>
</evidence>
<dbReference type="Gene3D" id="1.10.10.10">
    <property type="entry name" value="Winged helix-like DNA-binding domain superfamily/Winged helix DNA-binding domain"/>
    <property type="match status" value="1"/>
</dbReference>
<evidence type="ECO:0000256" key="4">
    <source>
        <dbReference type="ARBA" id="ARBA00022679"/>
    </source>
</evidence>
<dbReference type="PANTHER" id="PTHR10815:SF14">
    <property type="entry name" value="BIFUNCTIONAL TRANSCRIPTIONAL ACTIVATOR_DNA REPAIR ENZYME ADA"/>
    <property type="match status" value="1"/>
</dbReference>
<dbReference type="EMBL" id="BAABWD010000001">
    <property type="protein sequence ID" value="GAA6130085.1"/>
    <property type="molecule type" value="Genomic_DNA"/>
</dbReference>
<evidence type="ECO:0000259" key="11">
    <source>
        <dbReference type="PROSITE" id="PS01124"/>
    </source>
</evidence>
<dbReference type="Proteomes" id="UP001486808">
    <property type="component" value="Unassembled WGS sequence"/>
</dbReference>
<keyword evidence="13" id="KW-1185">Reference proteome</keyword>
<keyword evidence="7" id="KW-0010">Activator</keyword>
<reference evidence="12 13" key="1">
    <citation type="submission" date="2024-04" db="EMBL/GenBank/DDBJ databases">
        <title>Draft genome sequence of Halopseudomonas sabulinigri NBRC 116187.</title>
        <authorList>
            <person name="Miyakawa T."/>
            <person name="Kusuya Y."/>
            <person name="Miura T."/>
        </authorList>
    </citation>
    <scope>NUCLEOTIDE SEQUENCE [LARGE SCALE GENOMIC DNA]</scope>
    <source>
        <strain evidence="12 13">4NH20-0042</strain>
    </source>
</reference>
<comment type="cofactor">
    <cofactor evidence="2">
        <name>Zn(2+)</name>
        <dbReference type="ChEBI" id="CHEBI:29105"/>
    </cofactor>
</comment>
<keyword evidence="5" id="KW-0227">DNA damage</keyword>
<sequence>MHMKAASNSGATSPVVSDHAAADPDELRWQAVIARSAAADGEFIYAVLSTGVYCRPSCPSRQARRDNMRFFDNTAAAEQAGFRPCKRCRPTGASPQEHQQQRIAELCQWIQRTEHLPNLQQLAEHAQLSPHYLHRLFKQTLGITPKAYTSALRQQRLQAGLSQAVSVTEAAYAAGFDSSSTLYNQAALGMAPASYRDGGRAQQITYAIAPCPLGQVLVAMSSKGICAVLLGDDPQQLAADLHQRFPAAARLQQDAAVHDSLSAVIQLIEQPHAGIKLPLDIRGTAFQQRVWQALQRIPPGETRSYREVAISLNAPNAVRAVAGACAANPLALLIPCHRVIRSDGALSGYRWGLERKQQLLTREARESADA</sequence>
<evidence type="ECO:0000256" key="9">
    <source>
        <dbReference type="ARBA" id="ARBA00023204"/>
    </source>
</evidence>
<keyword evidence="9" id="KW-0234">DNA repair</keyword>